<dbReference type="EMBL" id="CP093366">
    <property type="protein sequence ID" value="UQS81937.1"/>
    <property type="molecule type" value="Genomic_DNA"/>
</dbReference>
<dbReference type="Proteomes" id="UP000831495">
    <property type="component" value="Chromosome"/>
</dbReference>
<reference evidence="2" key="1">
    <citation type="journal article" date="2022" name="Int. J. Syst. Evol. Microbiol.">
        <title>Apilactobacillus apisilvae sp. nov., Nicolia spurrieriana gen. nov. sp. nov., Bombilactobacillus folatiphilus sp. nov. and Bombilactobacillus thymidiniphilus sp. nov., four new lactic acid bacterial isolates from stingless bees Tetragonula carbonaria and Austroplebeia australis.</title>
        <authorList>
            <person name="Oliphant S.A."/>
            <person name="Watson-Haigh N.S."/>
            <person name="Sumby K.M."/>
            <person name="Gardner J."/>
            <person name="Groom S."/>
            <person name="Jiranek V."/>
        </authorList>
    </citation>
    <scope>NUCLEOTIDE SEQUENCE</scope>
    <source>
        <strain evidence="2">SG4_D2</strain>
    </source>
</reference>
<dbReference type="Gene3D" id="1.10.1760.20">
    <property type="match status" value="1"/>
</dbReference>
<name>A0ABY4P8J9_9LACO</name>
<keyword evidence="1" id="KW-0812">Transmembrane</keyword>
<accession>A0ABY4P8J9</accession>
<keyword evidence="1" id="KW-0472">Membrane</keyword>
<evidence type="ECO:0000313" key="2">
    <source>
        <dbReference type="EMBL" id="UQS81937.1"/>
    </source>
</evidence>
<keyword evidence="1" id="KW-1133">Transmembrane helix</keyword>
<feature type="transmembrane region" description="Helical" evidence="1">
    <location>
        <begin position="75"/>
        <end position="97"/>
    </location>
</feature>
<organism evidence="2 3">
    <name type="scientific">Bombilactobacillus folatiphilus</name>
    <dbReference type="NCBI Taxonomy" id="2923362"/>
    <lineage>
        <taxon>Bacteria</taxon>
        <taxon>Bacillati</taxon>
        <taxon>Bacillota</taxon>
        <taxon>Bacilli</taxon>
        <taxon>Lactobacillales</taxon>
        <taxon>Lactobacillaceae</taxon>
        <taxon>Bombilactobacillus</taxon>
    </lineage>
</organism>
<dbReference type="InterPro" id="IPR009825">
    <property type="entry name" value="ECF_substrate-spec-like"/>
</dbReference>
<evidence type="ECO:0000256" key="1">
    <source>
        <dbReference type="SAM" id="Phobius"/>
    </source>
</evidence>
<gene>
    <name evidence="2" type="ORF">MOO45_07040</name>
</gene>
<feature type="transmembrane region" description="Helical" evidence="1">
    <location>
        <begin position="6"/>
        <end position="30"/>
    </location>
</feature>
<dbReference type="Pfam" id="PF07155">
    <property type="entry name" value="ECF-ribofla_trS"/>
    <property type="match status" value="1"/>
</dbReference>
<dbReference type="RefSeq" id="WP_249514205.1">
    <property type="nucleotide sequence ID" value="NZ_CP093366.1"/>
</dbReference>
<feature type="transmembrane region" description="Helical" evidence="1">
    <location>
        <begin position="42"/>
        <end position="69"/>
    </location>
</feature>
<evidence type="ECO:0000313" key="3">
    <source>
        <dbReference type="Proteomes" id="UP000831495"/>
    </source>
</evidence>
<protein>
    <submittedName>
        <fullName evidence="2">ECF transporter S component</fullName>
    </submittedName>
</protein>
<feature type="transmembrane region" description="Helical" evidence="1">
    <location>
        <begin position="109"/>
        <end position="128"/>
    </location>
</feature>
<feature type="transmembrane region" description="Helical" evidence="1">
    <location>
        <begin position="148"/>
        <end position="173"/>
    </location>
</feature>
<proteinExistence type="predicted"/>
<sequence>MKNKALQKTIFTGLCAAIIFVGISLFRIYLPAPTGRPFIHFGNTFAVISVLILGFRAGALAAMIGLGLFDILNGYAATSWLTIIEALILAAVVAFVFQKVHYKAHPHLYKLYLVSFSAGLIKIVTSWLTGVIESMMAGTQLHVAMINAFVSLPAATINSIVTFIIVPLIYIALEKTLLKRIWIN</sequence>
<keyword evidence="3" id="KW-1185">Reference proteome</keyword>